<evidence type="ECO:0000313" key="7">
    <source>
        <dbReference type="Proteomes" id="UP000403266"/>
    </source>
</evidence>
<dbReference type="InterPro" id="IPR051122">
    <property type="entry name" value="SDR_DHRS6-like"/>
</dbReference>
<evidence type="ECO:0000256" key="2">
    <source>
        <dbReference type="ARBA" id="ARBA00023002"/>
    </source>
</evidence>
<dbReference type="InterPro" id="IPR057326">
    <property type="entry name" value="KR_dom"/>
</dbReference>
<sequence length="255" mass="27127">MDLELQGKRALVTGASRGLGAAIARMLASEGCSVVLTSRDLQGLESVKADINAAYPSVEVEVIARDIRDDGVNEQIAAAAGAIDILINNAGDVPHGSLLEIDEPQWRHAWDLKIFGYINLSRTIYGLMIARGQGVIINIIGNTAEKPRGHQIAVATGNAALAAFTRALGTESVSYGIRVVGVNPGATETDRQTTRWRERAQAQLGDPERWKELTTHYPFGRLARPEEIASVVTFLASPRAGYVSGAVLSVDGGGV</sequence>
<dbReference type="PRINTS" id="PR00081">
    <property type="entry name" value="GDHRDH"/>
</dbReference>
<reference evidence="6 7" key="1">
    <citation type="journal article" date="2019" name="Syst. Appl. Microbiol.">
        <title>Microvirga tunisiensis sp. nov., a root nodule symbiotic bacterium isolated from Lupinus micranthus and L. luteus grown in Northern Tunisia.</title>
        <authorList>
            <person name="Msaddak A."/>
            <person name="Rejili M."/>
            <person name="Duran D."/>
            <person name="Mars M."/>
            <person name="Palacios J.M."/>
            <person name="Ruiz-Argueso T."/>
            <person name="Rey L."/>
            <person name="Imperial J."/>
        </authorList>
    </citation>
    <scope>NUCLEOTIDE SEQUENCE [LARGE SCALE GENOMIC DNA]</scope>
    <source>
        <strain evidence="6 7">Lmie10</strain>
    </source>
</reference>
<comment type="similarity">
    <text evidence="1 4">Belongs to the short-chain dehydrogenases/reductases (SDR) family.</text>
</comment>
<dbReference type="SMART" id="SM00822">
    <property type="entry name" value="PKS_KR"/>
    <property type="match status" value="1"/>
</dbReference>
<dbReference type="GO" id="GO:0016491">
    <property type="term" value="F:oxidoreductase activity"/>
    <property type="evidence" value="ECO:0007669"/>
    <property type="project" value="UniProtKB-KW"/>
</dbReference>
<evidence type="ECO:0000256" key="1">
    <source>
        <dbReference type="ARBA" id="ARBA00006484"/>
    </source>
</evidence>
<proteinExistence type="inferred from homology"/>
<evidence type="ECO:0000313" key="6">
    <source>
        <dbReference type="EMBL" id="MPR23693.1"/>
    </source>
</evidence>
<gene>
    <name evidence="6" type="ORF">FS320_00260</name>
</gene>
<dbReference type="PANTHER" id="PTHR43477">
    <property type="entry name" value="DIHYDROANTICAPSIN 7-DEHYDROGENASE"/>
    <property type="match status" value="1"/>
</dbReference>
<evidence type="ECO:0000256" key="4">
    <source>
        <dbReference type="RuleBase" id="RU000363"/>
    </source>
</evidence>
<accession>A0A5N7M9X0</accession>
<dbReference type="Proteomes" id="UP000403266">
    <property type="component" value="Unassembled WGS sequence"/>
</dbReference>
<organism evidence="6 7">
    <name type="scientific">Microvirga tunisiensis</name>
    <dbReference type="NCBI Taxonomy" id="2108360"/>
    <lineage>
        <taxon>Bacteria</taxon>
        <taxon>Pseudomonadati</taxon>
        <taxon>Pseudomonadota</taxon>
        <taxon>Alphaproteobacteria</taxon>
        <taxon>Hyphomicrobiales</taxon>
        <taxon>Methylobacteriaceae</taxon>
        <taxon>Microvirga</taxon>
    </lineage>
</organism>
<dbReference type="Pfam" id="PF00106">
    <property type="entry name" value="adh_short"/>
    <property type="match status" value="1"/>
</dbReference>
<protein>
    <submittedName>
        <fullName evidence="6">SDR family oxidoreductase</fullName>
    </submittedName>
</protein>
<feature type="domain" description="Ketoreductase" evidence="5">
    <location>
        <begin position="8"/>
        <end position="213"/>
    </location>
</feature>
<comment type="caution">
    <text evidence="6">The sequence shown here is derived from an EMBL/GenBank/DDBJ whole genome shotgun (WGS) entry which is preliminary data.</text>
</comment>
<keyword evidence="3" id="KW-0520">NAD</keyword>
<dbReference type="SUPFAM" id="SSF51735">
    <property type="entry name" value="NAD(P)-binding Rossmann-fold domains"/>
    <property type="match status" value="1"/>
</dbReference>
<name>A0A5N7M9X0_9HYPH</name>
<dbReference type="AlphaFoldDB" id="A0A5N7M9X0"/>
<evidence type="ECO:0000256" key="3">
    <source>
        <dbReference type="ARBA" id="ARBA00023027"/>
    </source>
</evidence>
<dbReference type="InterPro" id="IPR002347">
    <property type="entry name" value="SDR_fam"/>
</dbReference>
<dbReference type="RefSeq" id="WP_152708607.1">
    <property type="nucleotide sequence ID" value="NZ_VOSJ01000001.1"/>
</dbReference>
<dbReference type="OrthoDB" id="9804774at2"/>
<dbReference type="Gene3D" id="3.40.50.720">
    <property type="entry name" value="NAD(P)-binding Rossmann-like Domain"/>
    <property type="match status" value="1"/>
</dbReference>
<evidence type="ECO:0000259" key="5">
    <source>
        <dbReference type="SMART" id="SM00822"/>
    </source>
</evidence>
<keyword evidence="2" id="KW-0560">Oxidoreductase</keyword>
<dbReference type="PANTHER" id="PTHR43477:SF4">
    <property type="entry name" value="DEHYDROGENASE_REDUCTASE SDR FAMILY MEMBER 6"/>
    <property type="match status" value="1"/>
</dbReference>
<keyword evidence="7" id="KW-1185">Reference proteome</keyword>
<dbReference type="PRINTS" id="PR00080">
    <property type="entry name" value="SDRFAMILY"/>
</dbReference>
<dbReference type="InterPro" id="IPR036291">
    <property type="entry name" value="NAD(P)-bd_dom_sf"/>
</dbReference>
<dbReference type="EMBL" id="VOSK01000001">
    <property type="protein sequence ID" value="MPR23693.1"/>
    <property type="molecule type" value="Genomic_DNA"/>
</dbReference>
<dbReference type="NCBIfam" id="NF004779">
    <property type="entry name" value="PRK06125.1"/>
    <property type="match status" value="1"/>
</dbReference>